<dbReference type="PANTHER" id="PTHR42673:SF4">
    <property type="entry name" value="MALEYLACETOACETATE ISOMERASE"/>
    <property type="match status" value="1"/>
</dbReference>
<dbReference type="InterPro" id="IPR004045">
    <property type="entry name" value="Glutathione_S-Trfase_N"/>
</dbReference>
<dbReference type="GO" id="GO:0006559">
    <property type="term" value="P:L-phenylalanine catabolic process"/>
    <property type="evidence" value="ECO:0007669"/>
    <property type="project" value="TreeGrafter"/>
</dbReference>
<name>A0A8H5B6P5_9AGAR</name>
<sequence length="285" mass="32230">MIKNFFPRLITSALNHLPAQSLRTISTSTLLRPKSANMITLYDIPSAAPGCAWSPNTWKVRYCLNLKNIPYKTEWLEYPDIAGRLQELGLPSTGQRPDGSPLYTLPAIKDDTTGIFMADSLPIAQYLETQYAHTGPSIFPHGTWGLQAVFREAMSAEIIPIRPFVVHAICAKLNKPAQQFYKDTREVTWNKAFDEIRPLPGRGAEEEWEKAKEGWSKVAEWYSGTSGPYLMGDTVSWADFVVCGQLIWYRAALGEDSKEWADIMSWDNGYWKDFCGAMKRYETVG</sequence>
<evidence type="ECO:0000259" key="1">
    <source>
        <dbReference type="PROSITE" id="PS50404"/>
    </source>
</evidence>
<feature type="domain" description="GST N-terminal" evidence="1">
    <location>
        <begin position="44"/>
        <end position="135"/>
    </location>
</feature>
<dbReference type="Proteomes" id="UP000567179">
    <property type="component" value="Unassembled WGS sequence"/>
</dbReference>
<dbReference type="InterPro" id="IPR054416">
    <property type="entry name" value="GST_UstS-like_C"/>
</dbReference>
<evidence type="ECO:0000313" key="3">
    <source>
        <dbReference type="Proteomes" id="UP000567179"/>
    </source>
</evidence>
<dbReference type="SUPFAM" id="SSF47616">
    <property type="entry name" value="GST C-terminal domain-like"/>
    <property type="match status" value="1"/>
</dbReference>
<keyword evidence="3" id="KW-1185">Reference proteome</keyword>
<dbReference type="InterPro" id="IPR036249">
    <property type="entry name" value="Thioredoxin-like_sf"/>
</dbReference>
<gene>
    <name evidence="2" type="ORF">D9619_012609</name>
</gene>
<protein>
    <recommendedName>
        <fullName evidence="1">GST N-terminal domain-containing protein</fullName>
    </recommendedName>
</protein>
<dbReference type="GO" id="GO:0004364">
    <property type="term" value="F:glutathione transferase activity"/>
    <property type="evidence" value="ECO:0007669"/>
    <property type="project" value="TreeGrafter"/>
</dbReference>
<comment type="caution">
    <text evidence="2">The sequence shown here is derived from an EMBL/GenBank/DDBJ whole genome shotgun (WGS) entry which is preliminary data.</text>
</comment>
<dbReference type="Gene3D" id="1.20.1050.10">
    <property type="match status" value="1"/>
</dbReference>
<dbReference type="OrthoDB" id="4951845at2759"/>
<dbReference type="CDD" id="cd03038">
    <property type="entry name" value="GST_N_etherase_LigE"/>
    <property type="match status" value="1"/>
</dbReference>
<dbReference type="InterPro" id="IPR036282">
    <property type="entry name" value="Glutathione-S-Trfase_C_sf"/>
</dbReference>
<dbReference type="GO" id="GO:0016034">
    <property type="term" value="F:maleylacetoacetate isomerase activity"/>
    <property type="evidence" value="ECO:0007669"/>
    <property type="project" value="TreeGrafter"/>
</dbReference>
<dbReference type="Gene3D" id="3.40.30.10">
    <property type="entry name" value="Glutaredoxin"/>
    <property type="match status" value="1"/>
</dbReference>
<dbReference type="Pfam" id="PF22041">
    <property type="entry name" value="GST_C_7"/>
    <property type="match status" value="1"/>
</dbReference>
<dbReference type="EMBL" id="JAACJJ010000032">
    <property type="protein sequence ID" value="KAF5317720.1"/>
    <property type="molecule type" value="Genomic_DNA"/>
</dbReference>
<dbReference type="GO" id="GO:0006749">
    <property type="term" value="P:glutathione metabolic process"/>
    <property type="evidence" value="ECO:0007669"/>
    <property type="project" value="TreeGrafter"/>
</dbReference>
<dbReference type="AlphaFoldDB" id="A0A8H5B6P5"/>
<dbReference type="Pfam" id="PF13409">
    <property type="entry name" value="GST_N_2"/>
    <property type="match status" value="1"/>
</dbReference>
<dbReference type="SUPFAM" id="SSF52833">
    <property type="entry name" value="Thioredoxin-like"/>
    <property type="match status" value="1"/>
</dbReference>
<dbReference type="PROSITE" id="PS50404">
    <property type="entry name" value="GST_NTER"/>
    <property type="match status" value="1"/>
</dbReference>
<reference evidence="2 3" key="1">
    <citation type="journal article" date="2020" name="ISME J.">
        <title>Uncovering the hidden diversity of litter-decomposition mechanisms in mushroom-forming fungi.</title>
        <authorList>
            <person name="Floudas D."/>
            <person name="Bentzer J."/>
            <person name="Ahren D."/>
            <person name="Johansson T."/>
            <person name="Persson P."/>
            <person name="Tunlid A."/>
        </authorList>
    </citation>
    <scope>NUCLEOTIDE SEQUENCE [LARGE SCALE GENOMIC DNA]</scope>
    <source>
        <strain evidence="2 3">CBS 101986</strain>
    </source>
</reference>
<accession>A0A8H5B6P5</accession>
<dbReference type="PANTHER" id="PTHR42673">
    <property type="entry name" value="MALEYLACETOACETATE ISOMERASE"/>
    <property type="match status" value="1"/>
</dbReference>
<evidence type="ECO:0000313" key="2">
    <source>
        <dbReference type="EMBL" id="KAF5317720.1"/>
    </source>
</evidence>
<proteinExistence type="predicted"/>
<organism evidence="2 3">
    <name type="scientific">Psilocybe cf. subviscida</name>
    <dbReference type="NCBI Taxonomy" id="2480587"/>
    <lineage>
        <taxon>Eukaryota</taxon>
        <taxon>Fungi</taxon>
        <taxon>Dikarya</taxon>
        <taxon>Basidiomycota</taxon>
        <taxon>Agaricomycotina</taxon>
        <taxon>Agaricomycetes</taxon>
        <taxon>Agaricomycetidae</taxon>
        <taxon>Agaricales</taxon>
        <taxon>Agaricineae</taxon>
        <taxon>Strophariaceae</taxon>
        <taxon>Psilocybe</taxon>
    </lineage>
</organism>